<sequence length="405" mass="43608">MTQRHPDGEARRPGLGTLAIHAGQAPDPSTGAVMTPIYATSTYVQASPGEHQGFEYSRTHNPTRFAYERCVAALEGGSRGFAFGSGMAATSTILELLDAGSHVVAMDDVYGGTYRLFERVRRRSAGLEVSWVDLSDAAAFEAAIRPETRMVWIESPTNPMLKLVDIEQIAAIAHRHGLLVVVDNTFCSPIVQRPFELGADIVMHSATKYLNGHSDMVGGIAVVGDNAELAEQMAFLQNSVGAVQGPFDSFLALRGLKTLHLRMKAHCDNALALAQWLESHPAIDKVIYPGLASHPQHALAKRQMDGFGGMISIVLKGGVDAARRLCERTELFALAESLGGVESLVNHPAIMTHASVPPERRERLGLSDALVRLSVGVEDIQDLRDELERVLDGDVGGESPAFGSQ</sequence>
<comment type="cofactor">
    <cofactor evidence="1 4">
        <name>pyridoxal 5'-phosphate</name>
        <dbReference type="ChEBI" id="CHEBI:597326"/>
    </cofactor>
</comment>
<gene>
    <name evidence="5" type="ORF">FKV24_012825</name>
</gene>
<dbReference type="EMBL" id="VICD02000219">
    <property type="protein sequence ID" value="KAB8179309.1"/>
    <property type="molecule type" value="Genomic_DNA"/>
</dbReference>
<dbReference type="InterPro" id="IPR015424">
    <property type="entry name" value="PyrdxlP-dep_Trfase"/>
</dbReference>
<comment type="similarity">
    <text evidence="2 4">Belongs to the trans-sulfuration enzymes family.</text>
</comment>
<dbReference type="Proteomes" id="UP000320431">
    <property type="component" value="Unassembled WGS sequence"/>
</dbReference>
<dbReference type="Gene3D" id="3.40.640.10">
    <property type="entry name" value="Type I PLP-dependent aspartate aminotransferase-like (Major domain)"/>
    <property type="match status" value="1"/>
</dbReference>
<dbReference type="CDD" id="cd00614">
    <property type="entry name" value="CGS_like"/>
    <property type="match status" value="1"/>
</dbReference>
<proteinExistence type="inferred from homology"/>
<dbReference type="PANTHER" id="PTHR11808">
    <property type="entry name" value="TRANS-SULFURATION ENZYME FAMILY MEMBER"/>
    <property type="match status" value="1"/>
</dbReference>
<evidence type="ECO:0000313" key="5">
    <source>
        <dbReference type="EMBL" id="KAB8179309.1"/>
    </source>
</evidence>
<name>A0A508AIT4_9GAMM</name>
<dbReference type="GO" id="GO:0003962">
    <property type="term" value="F:cystathionine gamma-synthase activity"/>
    <property type="evidence" value="ECO:0007669"/>
    <property type="project" value="UniProtKB-EC"/>
</dbReference>
<dbReference type="GO" id="GO:0019343">
    <property type="term" value="P:cysteine biosynthetic process via cystathionine"/>
    <property type="evidence" value="ECO:0007669"/>
    <property type="project" value="TreeGrafter"/>
</dbReference>
<dbReference type="InterPro" id="IPR000277">
    <property type="entry name" value="Cys/Met-Metab_PyrdxlP-dep_enz"/>
</dbReference>
<evidence type="ECO:0000256" key="2">
    <source>
        <dbReference type="ARBA" id="ARBA00009077"/>
    </source>
</evidence>
<reference evidence="5 6" key="1">
    <citation type="submission" date="2019-10" db="EMBL/GenBank/DDBJ databases">
        <title>Lysobacter alkalisoli sp. nov., isolated from saline-alkaline soil.</title>
        <authorList>
            <person name="Sun J.-Q."/>
        </authorList>
    </citation>
    <scope>NUCLEOTIDE SEQUENCE [LARGE SCALE GENOMIC DNA]</scope>
    <source>
        <strain evidence="5 6">KCTC 42381</strain>
    </source>
</reference>
<dbReference type="EC" id="2.5.1.48" evidence="5"/>
<dbReference type="RefSeq" id="WP_141482646.1">
    <property type="nucleotide sequence ID" value="NZ_VICD02000219.1"/>
</dbReference>
<evidence type="ECO:0000256" key="4">
    <source>
        <dbReference type="RuleBase" id="RU362118"/>
    </source>
</evidence>
<dbReference type="SUPFAM" id="SSF53383">
    <property type="entry name" value="PLP-dependent transferases"/>
    <property type="match status" value="1"/>
</dbReference>
<dbReference type="NCBIfam" id="NF005871">
    <property type="entry name" value="PRK07811.1"/>
    <property type="match status" value="1"/>
</dbReference>
<dbReference type="Pfam" id="PF01053">
    <property type="entry name" value="Cys_Met_Meta_PP"/>
    <property type="match status" value="1"/>
</dbReference>
<dbReference type="GO" id="GO:0004123">
    <property type="term" value="F:cystathionine gamma-lyase activity"/>
    <property type="evidence" value="ECO:0007669"/>
    <property type="project" value="TreeGrafter"/>
</dbReference>
<dbReference type="InterPro" id="IPR054542">
    <property type="entry name" value="Cys_met_metab_PP"/>
</dbReference>
<organism evidence="5 6">
    <name type="scientific">Marilutibacter maris</name>
    <dbReference type="NCBI Taxonomy" id="1605891"/>
    <lineage>
        <taxon>Bacteria</taxon>
        <taxon>Pseudomonadati</taxon>
        <taxon>Pseudomonadota</taxon>
        <taxon>Gammaproteobacteria</taxon>
        <taxon>Lysobacterales</taxon>
        <taxon>Lysobacteraceae</taxon>
        <taxon>Marilutibacter</taxon>
    </lineage>
</organism>
<keyword evidence="5" id="KW-0808">Transferase</keyword>
<evidence type="ECO:0000313" key="6">
    <source>
        <dbReference type="Proteomes" id="UP000320431"/>
    </source>
</evidence>
<evidence type="ECO:0000256" key="3">
    <source>
        <dbReference type="ARBA" id="ARBA00022898"/>
    </source>
</evidence>
<dbReference type="AlphaFoldDB" id="A0A508AIT4"/>
<accession>A0A508AIT4</accession>
<comment type="caution">
    <text evidence="5">The sequence shown here is derived from an EMBL/GenBank/DDBJ whole genome shotgun (WGS) entry which is preliminary data.</text>
</comment>
<dbReference type="PIRSF" id="PIRSF001434">
    <property type="entry name" value="CGS"/>
    <property type="match status" value="1"/>
</dbReference>
<keyword evidence="3 4" id="KW-0663">Pyridoxal phosphate</keyword>
<dbReference type="FunFam" id="3.40.640.10:FF:000009">
    <property type="entry name" value="Cystathionine gamma-synthase homolog"/>
    <property type="match status" value="1"/>
</dbReference>
<protein>
    <submittedName>
        <fullName evidence="5">Cystathionine gamma-synthase</fullName>
        <ecNumber evidence="5">2.5.1.48</ecNumber>
    </submittedName>
</protein>
<dbReference type="FunFam" id="3.90.1150.10:FF:000008">
    <property type="entry name" value="Cystathionine gamma-synthase"/>
    <property type="match status" value="1"/>
</dbReference>
<dbReference type="GO" id="GO:0030170">
    <property type="term" value="F:pyridoxal phosphate binding"/>
    <property type="evidence" value="ECO:0007669"/>
    <property type="project" value="InterPro"/>
</dbReference>
<dbReference type="PROSITE" id="PS00868">
    <property type="entry name" value="CYS_MET_METAB_PP"/>
    <property type="match status" value="1"/>
</dbReference>
<dbReference type="InterPro" id="IPR015422">
    <property type="entry name" value="PyrdxlP-dep_Trfase_small"/>
</dbReference>
<dbReference type="Gene3D" id="3.90.1150.10">
    <property type="entry name" value="Aspartate Aminotransferase, domain 1"/>
    <property type="match status" value="1"/>
</dbReference>
<dbReference type="GO" id="GO:0005737">
    <property type="term" value="C:cytoplasm"/>
    <property type="evidence" value="ECO:0007669"/>
    <property type="project" value="TreeGrafter"/>
</dbReference>
<dbReference type="GO" id="GO:0019346">
    <property type="term" value="P:transsulfuration"/>
    <property type="evidence" value="ECO:0007669"/>
    <property type="project" value="InterPro"/>
</dbReference>
<evidence type="ECO:0000256" key="1">
    <source>
        <dbReference type="ARBA" id="ARBA00001933"/>
    </source>
</evidence>
<dbReference type="PANTHER" id="PTHR11808:SF15">
    <property type="entry name" value="CYSTATHIONINE GAMMA-LYASE"/>
    <property type="match status" value="1"/>
</dbReference>
<dbReference type="InterPro" id="IPR015421">
    <property type="entry name" value="PyrdxlP-dep_Trfase_major"/>
</dbReference>